<keyword evidence="3" id="KW-1185">Reference proteome</keyword>
<sequence length="91" mass="9694">MQHVLPVAALVALSLAVSSAASAYSPNVRKHCRADYMEYCSAHPVGSKGVRDCMRSVGRDLRPACINALAESGEVGGKKKPAKRYRHAGGR</sequence>
<protein>
    <recommendedName>
        <fullName evidence="4">3',5'-cyclic-nucleotide phosphodiesterase</fullName>
    </recommendedName>
</protein>
<dbReference type="EMBL" id="CP006912">
    <property type="protein sequence ID" value="AHB48029.1"/>
    <property type="molecule type" value="Genomic_DNA"/>
</dbReference>
<proteinExistence type="predicted"/>
<evidence type="ECO:0000313" key="2">
    <source>
        <dbReference type="EMBL" id="AHB48029.1"/>
    </source>
</evidence>
<keyword evidence="1" id="KW-0732">Signal</keyword>
<dbReference type="HOGENOM" id="CLU_169585_2_0_5"/>
<feature type="signal peptide" evidence="1">
    <location>
        <begin position="1"/>
        <end position="23"/>
    </location>
</feature>
<organism evidence="2 3">
    <name type="scientific">Hyphomicrobium nitrativorans NL23</name>
    <dbReference type="NCBI Taxonomy" id="1029756"/>
    <lineage>
        <taxon>Bacteria</taxon>
        <taxon>Pseudomonadati</taxon>
        <taxon>Pseudomonadota</taxon>
        <taxon>Alphaproteobacteria</taxon>
        <taxon>Hyphomicrobiales</taxon>
        <taxon>Hyphomicrobiaceae</taxon>
        <taxon>Hyphomicrobium</taxon>
    </lineage>
</organism>
<gene>
    <name evidence="2" type="ORF">W911_05850</name>
</gene>
<name>V5SDK2_9HYPH</name>
<reference evidence="2 3" key="1">
    <citation type="journal article" date="2014" name="Genome Announc.">
        <title>Complete Genome Sequence of Hyphomicrobium nitrativorans Strain NL23, a Denitrifying Bacterium Isolated from Biofilm of a Methanol-Fed Denitrification System Treating Seawater at the Montreal Biodome.</title>
        <authorList>
            <person name="Martineau C."/>
            <person name="Villeneuve C."/>
            <person name="Mauffrey F."/>
            <person name="Villemur R."/>
        </authorList>
    </citation>
    <scope>NUCLEOTIDE SEQUENCE [LARGE SCALE GENOMIC DNA]</scope>
    <source>
        <strain evidence="2">NL23</strain>
    </source>
</reference>
<feature type="chain" id="PRO_5004741592" description="3',5'-cyclic-nucleotide phosphodiesterase" evidence="1">
    <location>
        <begin position="24"/>
        <end position="91"/>
    </location>
</feature>
<evidence type="ECO:0008006" key="4">
    <source>
        <dbReference type="Google" id="ProtNLM"/>
    </source>
</evidence>
<evidence type="ECO:0000256" key="1">
    <source>
        <dbReference type="SAM" id="SignalP"/>
    </source>
</evidence>
<dbReference type="AlphaFoldDB" id="V5SDK2"/>
<evidence type="ECO:0000313" key="3">
    <source>
        <dbReference type="Proteomes" id="UP000018542"/>
    </source>
</evidence>
<accession>V5SDK2</accession>
<dbReference type="Proteomes" id="UP000018542">
    <property type="component" value="Chromosome"/>
</dbReference>
<dbReference type="KEGG" id="hni:W911_05850"/>
<dbReference type="PATRIC" id="fig|1029756.8.peg.1228"/>
<dbReference type="RefSeq" id="WP_023786569.1">
    <property type="nucleotide sequence ID" value="NC_022997.1"/>
</dbReference>